<dbReference type="AlphaFoldDB" id="A0A380WMK8"/>
<sequence length="730" mass="74675">MDVAALGLAVDSSQVDKGTIALNHLTNSAKRAEAAASGMASGAATAKAASASMAVAAGAAAKSMGLWTDKAGKLRNTLGQFATAEERAQAAALATAGALDAQSAAALRAASAAGKFNAAANDNVAMVGRFNTANIAAQFQDIAVSAQMGMGALQIGLQQGTQLAAVISSMENPVRGLGAAFLSVLSPVSLLVIGLTTLVAAGLQFIDWTKVGAGLLRGLADGLDLIAPYALTAAAALTLMFAPAILSGAAALTTAVVGLGLAAMRAAASFTIAWLAALGPAGWFFLALGAASLAIYAFRDDLAEILGFDIVDKAKAGANAITGVLVGAFKAADVVWSKFPDVMGEVGQLAMHKFMEQVRWGLRQLVVEVNVALKQISENLGVALPNLGSPNKLFPPQKAPAVSDRGNAAMDAALEAYKSAQGVDYIGEFGGAISRGASAASDKLRELAGSLGEVEDKTKKSKSETERLAERYNDILLGAEGFIASQMAEKDALLLTEEAANALRYEQDLLNEAMQAGITIDAAKAAELKSYAAAMAGAEAETSRLRDTLDFAQDVSRGFFEDFAGGLRRGEGLWKSFADAAVNALDKVASKLLDSGLDMLFGGGSTGGYGILGSILGLGGGGSDPWAGLRGYADGTASARAGVAMVGERGPELVRFRGGERVVPNHMLGRGANNNQPVAANFNFAPVVSIQGGGSDTSEEVTKALKHFADKDFTPRVVKALREIKTRGLA</sequence>
<feature type="domain" description="Bacteriophage tail tape measure N-terminal" evidence="2">
    <location>
        <begin position="129"/>
        <end position="201"/>
    </location>
</feature>
<evidence type="ECO:0000256" key="1">
    <source>
        <dbReference type="SAM" id="Phobius"/>
    </source>
</evidence>
<evidence type="ECO:0000259" key="2">
    <source>
        <dbReference type="Pfam" id="PF06791"/>
    </source>
</evidence>
<keyword evidence="1" id="KW-0812">Transmembrane</keyword>
<dbReference type="Pfam" id="PF06791">
    <property type="entry name" value="TMP_2"/>
    <property type="match status" value="1"/>
</dbReference>
<name>A0A380WMK8_AMIAI</name>
<feature type="transmembrane region" description="Helical" evidence="1">
    <location>
        <begin position="281"/>
        <end position="298"/>
    </location>
</feature>
<organism evidence="3 4">
    <name type="scientific">Aminobacter aminovorans</name>
    <name type="common">Chelatobacter heintzii</name>
    <dbReference type="NCBI Taxonomy" id="83263"/>
    <lineage>
        <taxon>Bacteria</taxon>
        <taxon>Pseudomonadati</taxon>
        <taxon>Pseudomonadota</taxon>
        <taxon>Alphaproteobacteria</taxon>
        <taxon>Hyphomicrobiales</taxon>
        <taxon>Phyllobacteriaceae</taxon>
        <taxon>Aminobacter</taxon>
    </lineage>
</organism>
<dbReference type="RefSeq" id="WP_115731586.1">
    <property type="nucleotide sequence ID" value="NZ_BAAAVY010000002.1"/>
</dbReference>
<evidence type="ECO:0000313" key="4">
    <source>
        <dbReference type="Proteomes" id="UP000254701"/>
    </source>
</evidence>
<protein>
    <submittedName>
        <fullName evidence="3">Prophage tail length tape measure protein</fullName>
    </submittedName>
</protein>
<dbReference type="OrthoDB" id="8219583at2"/>
<dbReference type="Proteomes" id="UP000254701">
    <property type="component" value="Unassembled WGS sequence"/>
</dbReference>
<dbReference type="InterPro" id="IPR009628">
    <property type="entry name" value="Phage_tape_measure_N"/>
</dbReference>
<accession>A0A380WMK8</accession>
<proteinExistence type="predicted"/>
<dbReference type="EMBL" id="UFSM01000001">
    <property type="protein sequence ID" value="SUU89414.1"/>
    <property type="molecule type" value="Genomic_DNA"/>
</dbReference>
<evidence type="ECO:0000313" key="3">
    <source>
        <dbReference type="EMBL" id="SUU89414.1"/>
    </source>
</evidence>
<feature type="transmembrane region" description="Helical" evidence="1">
    <location>
        <begin position="179"/>
        <end position="206"/>
    </location>
</feature>
<keyword evidence="1" id="KW-0472">Membrane</keyword>
<gene>
    <name evidence="3" type="ORF">NCTC10684_02654</name>
</gene>
<reference evidence="3 4" key="1">
    <citation type="submission" date="2018-06" db="EMBL/GenBank/DDBJ databases">
        <authorList>
            <consortium name="Pathogen Informatics"/>
            <person name="Doyle S."/>
        </authorList>
    </citation>
    <scope>NUCLEOTIDE SEQUENCE [LARGE SCALE GENOMIC DNA]</scope>
    <source>
        <strain evidence="3 4">NCTC10684</strain>
    </source>
</reference>
<keyword evidence="1" id="KW-1133">Transmembrane helix</keyword>